<comment type="caution">
    <text evidence="1">The sequence shown here is derived from an EMBL/GenBank/DDBJ whole genome shotgun (WGS) entry which is preliminary data.</text>
</comment>
<evidence type="ECO:0000313" key="1">
    <source>
        <dbReference type="EMBL" id="EMS35288.1"/>
    </source>
</evidence>
<protein>
    <submittedName>
        <fullName evidence="1">Uncharacterized protein</fullName>
    </submittedName>
</protein>
<dbReference type="AlphaFoldDB" id="M7XLD3"/>
<dbReference type="InParanoid" id="M7XLD3"/>
<dbReference type="Proteomes" id="UP000010953">
    <property type="component" value="Unassembled WGS sequence"/>
</dbReference>
<gene>
    <name evidence="1" type="ORF">C943_00061</name>
</gene>
<reference evidence="1" key="1">
    <citation type="submission" date="2013-01" db="EMBL/GenBank/DDBJ databases">
        <title>Genome assembly of Mariniradius saccharolyticus AK6.</title>
        <authorList>
            <person name="Vaidya B."/>
            <person name="Khatri I."/>
            <person name="Tanuku N.R.S."/>
            <person name="Subramanian S."/>
            <person name="Pinnaka A."/>
        </authorList>
    </citation>
    <scope>NUCLEOTIDE SEQUENCE [LARGE SCALE GENOMIC DNA]</scope>
    <source>
        <strain evidence="1">AK6</strain>
    </source>
</reference>
<evidence type="ECO:0000313" key="2">
    <source>
        <dbReference type="Proteomes" id="UP000010953"/>
    </source>
</evidence>
<accession>M7XLD3</accession>
<dbReference type="EMBL" id="AMZY02000001">
    <property type="protein sequence ID" value="EMS35288.1"/>
    <property type="molecule type" value="Genomic_DNA"/>
</dbReference>
<proteinExistence type="predicted"/>
<sequence>MLIFDTQHYQKNEGTWKNQFPNACEKSIVFNKKKSQLEGGFIS</sequence>
<name>M7XLD3_9BACT</name>
<organism evidence="1 2">
    <name type="scientific">Mariniradius saccharolyticus AK6</name>
    <dbReference type="NCBI Taxonomy" id="1239962"/>
    <lineage>
        <taxon>Bacteria</taxon>
        <taxon>Pseudomonadati</taxon>
        <taxon>Bacteroidota</taxon>
        <taxon>Cytophagia</taxon>
        <taxon>Cytophagales</taxon>
        <taxon>Cyclobacteriaceae</taxon>
        <taxon>Mariniradius</taxon>
    </lineage>
</organism>
<keyword evidence="2" id="KW-1185">Reference proteome</keyword>